<dbReference type="Proteomes" id="UP000308230">
    <property type="component" value="Unassembled WGS sequence"/>
</dbReference>
<dbReference type="InterPro" id="IPR048375">
    <property type="entry name" value="YtxK-like_N"/>
</dbReference>
<evidence type="ECO:0000313" key="4">
    <source>
        <dbReference type="Proteomes" id="UP000308230"/>
    </source>
</evidence>
<proteinExistence type="predicted"/>
<reference evidence="3 4" key="1">
    <citation type="submission" date="2019-04" db="EMBL/GenBank/DDBJ databases">
        <title>Bacillus caeni sp. nov., a bacterium isolated from mangrove sediment.</title>
        <authorList>
            <person name="Huang H."/>
            <person name="Mo K."/>
            <person name="Hu Y."/>
        </authorList>
    </citation>
    <scope>NUCLEOTIDE SEQUENCE [LARGE SCALE GENOMIC DNA]</scope>
    <source>
        <strain evidence="3 4">HB172195</strain>
    </source>
</reference>
<dbReference type="AlphaFoldDB" id="A0A5R9F9C1"/>
<dbReference type="RefSeq" id="WP_138122628.1">
    <property type="nucleotide sequence ID" value="NZ_SWLG01000001.1"/>
</dbReference>
<gene>
    <name evidence="3" type="ORF">FCL54_02010</name>
</gene>
<keyword evidence="4" id="KW-1185">Reference proteome</keyword>
<dbReference type="GO" id="GO:0003677">
    <property type="term" value="F:DNA binding"/>
    <property type="evidence" value="ECO:0007669"/>
    <property type="project" value="InterPro"/>
</dbReference>
<dbReference type="Gene3D" id="3.40.50.150">
    <property type="entry name" value="Vaccinia Virus protein VP39"/>
    <property type="match status" value="1"/>
</dbReference>
<sequence>MSETTVDKLYELLDESASIIENHLQITYLEALVKTGENIFQKTNLQDLDVVTGRRLKEIYEKITIEEIQPETIRKALQLAILKGMQSGVQSHHTMTPDSVALFVSYLVNKWSDKKQEYSLLDPAVGTGNLLTAVLNHTQKKVTSFGLDPDEILLKLAFINSNLQQHQLELYHQDSVRPIYLNPVDMVVSDLPVGYYPNEDVAELYKLKAKEGLSYVHHLLMEQSLNLTREAGVLIFLIPNFLFQSDEAENLNRYLKEEAIIQGIIQLPMSLFKNESHAKSILILQKKGGNAKPPKQVLMAKLPSFSNKESMSRMIQRIDLWFKEQNK</sequence>
<dbReference type="InterPro" id="IPR016843">
    <property type="entry name" value="S-AdoMet-dep_Ade-MeTrfase_prd"/>
</dbReference>
<name>A0A5R9F9C1_9BACL</name>
<evidence type="ECO:0000259" key="1">
    <source>
        <dbReference type="Pfam" id="PF02384"/>
    </source>
</evidence>
<dbReference type="InterPro" id="IPR052933">
    <property type="entry name" value="DNA_Protect_Modify"/>
</dbReference>
<accession>A0A5R9F9C1</accession>
<evidence type="ECO:0000259" key="2">
    <source>
        <dbReference type="Pfam" id="PF21106"/>
    </source>
</evidence>
<dbReference type="CDD" id="cd02440">
    <property type="entry name" value="AdoMet_MTases"/>
    <property type="match status" value="1"/>
</dbReference>
<dbReference type="InterPro" id="IPR029063">
    <property type="entry name" value="SAM-dependent_MTases_sf"/>
</dbReference>
<dbReference type="Pfam" id="PF02384">
    <property type="entry name" value="N6_Mtase"/>
    <property type="match status" value="1"/>
</dbReference>
<dbReference type="OrthoDB" id="9788159at2"/>
<dbReference type="EMBL" id="SWLG01000001">
    <property type="protein sequence ID" value="TLS39109.1"/>
    <property type="molecule type" value="Genomic_DNA"/>
</dbReference>
<dbReference type="Gene3D" id="1.10.150.470">
    <property type="match status" value="1"/>
</dbReference>
<feature type="domain" description="DNA methylase adenine-specific" evidence="1">
    <location>
        <begin position="94"/>
        <end position="309"/>
    </location>
</feature>
<keyword evidence="3" id="KW-0808">Transferase</keyword>
<dbReference type="PANTHER" id="PTHR41313:SF1">
    <property type="entry name" value="DNA METHYLASE ADENINE-SPECIFIC DOMAIN-CONTAINING PROTEIN"/>
    <property type="match status" value="1"/>
</dbReference>
<dbReference type="SUPFAM" id="SSF53335">
    <property type="entry name" value="S-adenosyl-L-methionine-dependent methyltransferases"/>
    <property type="match status" value="1"/>
</dbReference>
<dbReference type="PIRSF" id="PIRSF026567">
    <property type="entry name" value="Adenine_mtase_bact_prd"/>
    <property type="match status" value="1"/>
</dbReference>
<organism evidence="3 4">
    <name type="scientific">Exobacillus caeni</name>
    <dbReference type="NCBI Taxonomy" id="2574798"/>
    <lineage>
        <taxon>Bacteria</taxon>
        <taxon>Bacillati</taxon>
        <taxon>Bacillota</taxon>
        <taxon>Bacilli</taxon>
        <taxon>Bacillales</taxon>
        <taxon>Guptibacillaceae</taxon>
        <taxon>Exobacillus</taxon>
    </lineage>
</organism>
<dbReference type="InterPro" id="IPR003356">
    <property type="entry name" value="DNA_methylase_A-5"/>
</dbReference>
<dbReference type="Pfam" id="PF21106">
    <property type="entry name" value="YtxK_like"/>
    <property type="match status" value="1"/>
</dbReference>
<keyword evidence="3" id="KW-0489">Methyltransferase</keyword>
<dbReference type="GO" id="GO:0032259">
    <property type="term" value="P:methylation"/>
    <property type="evidence" value="ECO:0007669"/>
    <property type="project" value="UniProtKB-KW"/>
</dbReference>
<dbReference type="GO" id="GO:0008170">
    <property type="term" value="F:N-methyltransferase activity"/>
    <property type="evidence" value="ECO:0007669"/>
    <property type="project" value="InterPro"/>
</dbReference>
<dbReference type="PANTHER" id="PTHR41313">
    <property type="entry name" value="ADENINE-SPECIFIC METHYLTRANSFERASE"/>
    <property type="match status" value="1"/>
</dbReference>
<feature type="domain" description="YtxK-like N-terminal helical" evidence="2">
    <location>
        <begin position="8"/>
        <end position="85"/>
    </location>
</feature>
<comment type="caution">
    <text evidence="3">The sequence shown here is derived from an EMBL/GenBank/DDBJ whole genome shotgun (WGS) entry which is preliminary data.</text>
</comment>
<evidence type="ECO:0000313" key="3">
    <source>
        <dbReference type="EMBL" id="TLS39109.1"/>
    </source>
</evidence>
<protein>
    <submittedName>
        <fullName evidence="3">Class I SAM-dependent methyltransferase</fullName>
    </submittedName>
</protein>